<feature type="region of interest" description="Disordered" evidence="1">
    <location>
        <begin position="522"/>
        <end position="608"/>
    </location>
</feature>
<name>A0AAW0PXC8_9GOBI</name>
<feature type="compositionally biased region" description="Basic and acidic residues" evidence="1">
    <location>
        <begin position="440"/>
        <end position="450"/>
    </location>
</feature>
<feature type="compositionally biased region" description="Basic and acidic residues" evidence="1">
    <location>
        <begin position="557"/>
        <end position="574"/>
    </location>
</feature>
<accession>A0AAW0PXC8</accession>
<gene>
    <name evidence="2" type="ORF">WMY93_002710</name>
</gene>
<feature type="region of interest" description="Disordered" evidence="1">
    <location>
        <begin position="122"/>
        <end position="147"/>
    </location>
</feature>
<feature type="region of interest" description="Disordered" evidence="1">
    <location>
        <begin position="317"/>
        <end position="342"/>
    </location>
</feature>
<comment type="caution">
    <text evidence="2">The sequence shown here is derived from an EMBL/GenBank/DDBJ whole genome shotgun (WGS) entry which is preliminary data.</text>
</comment>
<organism evidence="2 3">
    <name type="scientific">Mugilogobius chulae</name>
    <name type="common">yellowstripe goby</name>
    <dbReference type="NCBI Taxonomy" id="88201"/>
    <lineage>
        <taxon>Eukaryota</taxon>
        <taxon>Metazoa</taxon>
        <taxon>Chordata</taxon>
        <taxon>Craniata</taxon>
        <taxon>Vertebrata</taxon>
        <taxon>Euteleostomi</taxon>
        <taxon>Actinopterygii</taxon>
        <taxon>Neopterygii</taxon>
        <taxon>Teleostei</taxon>
        <taxon>Neoteleostei</taxon>
        <taxon>Acanthomorphata</taxon>
        <taxon>Gobiaria</taxon>
        <taxon>Gobiiformes</taxon>
        <taxon>Gobioidei</taxon>
        <taxon>Gobiidae</taxon>
        <taxon>Gobionellinae</taxon>
        <taxon>Mugilogobius</taxon>
    </lineage>
</organism>
<dbReference type="GO" id="GO:0005654">
    <property type="term" value="C:nucleoplasm"/>
    <property type="evidence" value="ECO:0007669"/>
    <property type="project" value="TreeGrafter"/>
</dbReference>
<dbReference type="Proteomes" id="UP001460270">
    <property type="component" value="Unassembled WGS sequence"/>
</dbReference>
<evidence type="ECO:0008006" key="4">
    <source>
        <dbReference type="Google" id="ProtNLM"/>
    </source>
</evidence>
<keyword evidence="3" id="KW-1185">Reference proteome</keyword>
<dbReference type="PANTHER" id="PTHR13020">
    <property type="entry name" value="TRINUCLEOTIDE REPEAT-CONTAINING GENE 6"/>
    <property type="match status" value="1"/>
</dbReference>
<dbReference type="GO" id="GO:0035195">
    <property type="term" value="P:miRNA-mediated post-transcriptional gene silencing"/>
    <property type="evidence" value="ECO:0007669"/>
    <property type="project" value="TreeGrafter"/>
</dbReference>
<feature type="region of interest" description="Disordered" evidence="1">
    <location>
        <begin position="73"/>
        <end position="92"/>
    </location>
</feature>
<dbReference type="GO" id="GO:0000932">
    <property type="term" value="C:P-body"/>
    <property type="evidence" value="ECO:0007669"/>
    <property type="project" value="TreeGrafter"/>
</dbReference>
<proteinExistence type="predicted"/>
<dbReference type="GO" id="GO:0060213">
    <property type="term" value="P:positive regulation of nuclear-transcribed mRNA poly(A) tail shortening"/>
    <property type="evidence" value="ECO:0007669"/>
    <property type="project" value="TreeGrafter"/>
</dbReference>
<dbReference type="InterPro" id="IPR052068">
    <property type="entry name" value="GW182_domain"/>
</dbReference>
<feature type="region of interest" description="Disordered" evidence="1">
    <location>
        <begin position="392"/>
        <end position="482"/>
    </location>
</feature>
<feature type="compositionally biased region" description="Low complexity" evidence="1">
    <location>
        <begin position="531"/>
        <end position="544"/>
    </location>
</feature>
<protein>
    <recommendedName>
        <fullName evidence="4">Pecanex-like protein</fullName>
    </recommendedName>
</protein>
<feature type="region of interest" description="Disordered" evidence="1">
    <location>
        <begin position="271"/>
        <end position="297"/>
    </location>
</feature>
<sequence length="608" mass="64183">MEDKKKKKEEKKKKEIPQKCLNLPRRPVLISHQSRFSVPLPQHCLSFQFQCCQLLCTSCSWCWEQCKAADSVANGQPSSSSSPGSQVIQQQRYMSREVPPRFRCQQDHKVLLKRGQPPLSSMLLGGGGVDEAAAASGPQGEDPNAKQLEPQFYMGGRLWQPVLLSGLREDGWDGCNGLAQTCQRQWPKGRRSKITVVTITTAVPHGARQTPAEGRRRRRRNIDNSSPPSPLSPSTSLNECVQSCGIVASQPGTIASTCDGLPLHSSVISSFSASPTNSSVSQTGAHPQQQQQHMGTTLDARSLEQQQAASLKTELLDGIGPNTENGEAKHGEESTTLSSSIAAAAASSWTAIPATETGTQRKEGHSWGLDGGSNTQVVSQGVEVVCSPGEWGSTVGEGGSGHLAIGTGKGEDGSSSGGSVVTDTASPKLATMSKAWDNQKGAESDNDKVGEWGVGGSKGEGSTAGSSGGGQKTDRSGHRQSHQINADVALQSMLNRSDLDPRVLSNTGWGQTQIRQNVAWNLNTPSRNDKSTSLSSASINTSTSHGANNPGSSLLREGWDAVRASHEVESEQGKAEGAGVHGALKPRAKDGEVKSSGMMAKQGVNGVK</sequence>
<feature type="compositionally biased region" description="Polar residues" evidence="1">
    <location>
        <begin position="271"/>
        <end position="287"/>
    </location>
</feature>
<feature type="region of interest" description="Disordered" evidence="1">
    <location>
        <begin position="201"/>
        <end position="237"/>
    </location>
</feature>
<reference evidence="3" key="1">
    <citation type="submission" date="2024-04" db="EMBL/GenBank/DDBJ databases">
        <title>Salinicola lusitanus LLJ914,a marine bacterium isolated from the Okinawa Trough.</title>
        <authorList>
            <person name="Li J."/>
        </authorList>
    </citation>
    <scope>NUCLEOTIDE SEQUENCE [LARGE SCALE GENOMIC DNA]</scope>
</reference>
<evidence type="ECO:0000313" key="2">
    <source>
        <dbReference type="EMBL" id="KAK7939384.1"/>
    </source>
</evidence>
<dbReference type="EMBL" id="JBBPFD010000002">
    <property type="protein sequence ID" value="KAK7939384.1"/>
    <property type="molecule type" value="Genomic_DNA"/>
</dbReference>
<dbReference type="PANTHER" id="PTHR13020:SF32">
    <property type="entry name" value="TRINUCLEOTIDE REPEAT-CONTAINING GENE 6B PROTEIN"/>
    <property type="match status" value="1"/>
</dbReference>
<evidence type="ECO:0000256" key="1">
    <source>
        <dbReference type="SAM" id="MobiDB-lite"/>
    </source>
</evidence>
<evidence type="ECO:0000313" key="3">
    <source>
        <dbReference type="Proteomes" id="UP001460270"/>
    </source>
</evidence>
<feature type="compositionally biased region" description="Low complexity" evidence="1">
    <location>
        <begin position="75"/>
        <end position="86"/>
    </location>
</feature>
<dbReference type="AlphaFoldDB" id="A0AAW0PXC8"/>